<keyword evidence="2" id="KW-1185">Reference proteome</keyword>
<protein>
    <submittedName>
        <fullName evidence="1">Uncharacterized protein</fullName>
    </submittedName>
</protein>
<accession>A0A232FHU4</accession>
<dbReference type="EMBL" id="NNAY01000223">
    <property type="protein sequence ID" value="OXU29907.1"/>
    <property type="molecule type" value="Genomic_DNA"/>
</dbReference>
<comment type="caution">
    <text evidence="1">The sequence shown here is derived from an EMBL/GenBank/DDBJ whole genome shotgun (WGS) entry which is preliminary data.</text>
</comment>
<evidence type="ECO:0000313" key="2">
    <source>
        <dbReference type="Proteomes" id="UP000215335"/>
    </source>
</evidence>
<proteinExistence type="predicted"/>
<name>A0A232FHU4_9HYME</name>
<dbReference type="AlphaFoldDB" id="A0A232FHU4"/>
<reference evidence="1 2" key="1">
    <citation type="journal article" date="2017" name="Curr. Biol.">
        <title>The Evolution of Venom by Co-option of Single-Copy Genes.</title>
        <authorList>
            <person name="Martinson E.O."/>
            <person name="Mrinalini"/>
            <person name="Kelkar Y.D."/>
            <person name="Chang C.H."/>
            <person name="Werren J.H."/>
        </authorList>
    </citation>
    <scope>NUCLEOTIDE SEQUENCE [LARGE SCALE GENOMIC DNA]</scope>
    <source>
        <strain evidence="1 2">Alberta</strain>
        <tissue evidence="1">Whole body</tissue>
    </source>
</reference>
<dbReference type="Proteomes" id="UP000215335">
    <property type="component" value="Unassembled WGS sequence"/>
</dbReference>
<organism evidence="1 2">
    <name type="scientific">Trichomalopsis sarcophagae</name>
    <dbReference type="NCBI Taxonomy" id="543379"/>
    <lineage>
        <taxon>Eukaryota</taxon>
        <taxon>Metazoa</taxon>
        <taxon>Ecdysozoa</taxon>
        <taxon>Arthropoda</taxon>
        <taxon>Hexapoda</taxon>
        <taxon>Insecta</taxon>
        <taxon>Pterygota</taxon>
        <taxon>Neoptera</taxon>
        <taxon>Endopterygota</taxon>
        <taxon>Hymenoptera</taxon>
        <taxon>Apocrita</taxon>
        <taxon>Proctotrupomorpha</taxon>
        <taxon>Chalcidoidea</taxon>
        <taxon>Pteromalidae</taxon>
        <taxon>Pteromalinae</taxon>
        <taxon>Trichomalopsis</taxon>
    </lineage>
</organism>
<evidence type="ECO:0000313" key="1">
    <source>
        <dbReference type="EMBL" id="OXU29907.1"/>
    </source>
</evidence>
<sequence>MMHVLLLFLQLFIFILMSTVVKLKGKSVF</sequence>
<gene>
    <name evidence="1" type="ORF">TSAR_001003</name>
</gene>